<feature type="non-terminal residue" evidence="1">
    <location>
        <position position="1"/>
    </location>
</feature>
<organism evidence="1 2">
    <name type="scientific">Scomber scombrus</name>
    <name type="common">Atlantic mackerel</name>
    <name type="synonym">Scomber vernalis</name>
    <dbReference type="NCBI Taxonomy" id="13677"/>
    <lineage>
        <taxon>Eukaryota</taxon>
        <taxon>Metazoa</taxon>
        <taxon>Chordata</taxon>
        <taxon>Craniata</taxon>
        <taxon>Vertebrata</taxon>
        <taxon>Euteleostomi</taxon>
        <taxon>Actinopterygii</taxon>
        <taxon>Neopterygii</taxon>
        <taxon>Teleostei</taxon>
        <taxon>Neoteleostei</taxon>
        <taxon>Acanthomorphata</taxon>
        <taxon>Pelagiaria</taxon>
        <taxon>Scombriformes</taxon>
        <taxon>Scombridae</taxon>
        <taxon>Scomber</taxon>
    </lineage>
</organism>
<accession>A0AAV1PXQ8</accession>
<evidence type="ECO:0000313" key="2">
    <source>
        <dbReference type="Proteomes" id="UP001314229"/>
    </source>
</evidence>
<gene>
    <name evidence="1" type="ORF">FSCOSCO3_A015924</name>
</gene>
<dbReference type="AlphaFoldDB" id="A0AAV1PXQ8"/>
<keyword evidence="2" id="KW-1185">Reference proteome</keyword>
<sequence>SDEENSESLNIIFTVLQNNEPQLSPHDFGKMDESQRLPRDTFIDRQIQYYVYPKKGKLQSAPPASSVSKQALRLLRAFHPLNKIIMSTCELMTDR</sequence>
<evidence type="ECO:0000313" key="1">
    <source>
        <dbReference type="EMBL" id="CAK6976737.1"/>
    </source>
</evidence>
<reference evidence="1 2" key="1">
    <citation type="submission" date="2024-01" db="EMBL/GenBank/DDBJ databases">
        <authorList>
            <person name="Alioto T."/>
            <person name="Alioto T."/>
            <person name="Gomez Garrido J."/>
        </authorList>
    </citation>
    <scope>NUCLEOTIDE SEQUENCE [LARGE SCALE GENOMIC DNA]</scope>
</reference>
<proteinExistence type="predicted"/>
<protein>
    <submittedName>
        <fullName evidence="1">Uncharacterized protein</fullName>
    </submittedName>
</protein>
<name>A0AAV1PXQ8_SCOSC</name>
<dbReference type="Proteomes" id="UP001314229">
    <property type="component" value="Unassembled WGS sequence"/>
</dbReference>
<comment type="caution">
    <text evidence="1">The sequence shown here is derived from an EMBL/GenBank/DDBJ whole genome shotgun (WGS) entry which is preliminary data.</text>
</comment>
<dbReference type="EMBL" id="CAWUFR010000363">
    <property type="protein sequence ID" value="CAK6976737.1"/>
    <property type="molecule type" value="Genomic_DNA"/>
</dbReference>